<proteinExistence type="predicted"/>
<sequence length="63" mass="7194">MTAHLRNSTGTYVNASRDDRTLAPTTQPNAKRECRTRARKGQNTSSDDHTLVLRRNHHQHKQG</sequence>
<accession>K1QQG1</accession>
<evidence type="ECO:0000313" key="2">
    <source>
        <dbReference type="EMBL" id="EKC23736.1"/>
    </source>
</evidence>
<dbReference type="HOGENOM" id="CLU_3089286_0_0_1"/>
<feature type="compositionally biased region" description="Basic residues" evidence="1">
    <location>
        <begin position="52"/>
        <end position="63"/>
    </location>
</feature>
<feature type="compositionally biased region" description="Polar residues" evidence="1">
    <location>
        <begin position="1"/>
        <end position="14"/>
    </location>
</feature>
<feature type="region of interest" description="Disordered" evidence="1">
    <location>
        <begin position="1"/>
        <end position="63"/>
    </location>
</feature>
<evidence type="ECO:0000256" key="1">
    <source>
        <dbReference type="SAM" id="MobiDB-lite"/>
    </source>
</evidence>
<dbReference type="AlphaFoldDB" id="K1QQG1"/>
<dbReference type="InParanoid" id="K1QQG1"/>
<name>K1QQG1_MAGGI</name>
<reference evidence="2" key="1">
    <citation type="journal article" date="2012" name="Nature">
        <title>The oyster genome reveals stress adaptation and complexity of shell formation.</title>
        <authorList>
            <person name="Zhang G."/>
            <person name="Fang X."/>
            <person name="Guo X."/>
            <person name="Li L."/>
            <person name="Luo R."/>
            <person name="Xu F."/>
            <person name="Yang P."/>
            <person name="Zhang L."/>
            <person name="Wang X."/>
            <person name="Qi H."/>
            <person name="Xiong Z."/>
            <person name="Que H."/>
            <person name="Xie Y."/>
            <person name="Holland P.W."/>
            <person name="Paps J."/>
            <person name="Zhu Y."/>
            <person name="Wu F."/>
            <person name="Chen Y."/>
            <person name="Wang J."/>
            <person name="Peng C."/>
            <person name="Meng J."/>
            <person name="Yang L."/>
            <person name="Liu J."/>
            <person name="Wen B."/>
            <person name="Zhang N."/>
            <person name="Huang Z."/>
            <person name="Zhu Q."/>
            <person name="Feng Y."/>
            <person name="Mount A."/>
            <person name="Hedgecock D."/>
            <person name="Xu Z."/>
            <person name="Liu Y."/>
            <person name="Domazet-Loso T."/>
            <person name="Du Y."/>
            <person name="Sun X."/>
            <person name="Zhang S."/>
            <person name="Liu B."/>
            <person name="Cheng P."/>
            <person name="Jiang X."/>
            <person name="Li J."/>
            <person name="Fan D."/>
            <person name="Wang W."/>
            <person name="Fu W."/>
            <person name="Wang T."/>
            <person name="Wang B."/>
            <person name="Zhang J."/>
            <person name="Peng Z."/>
            <person name="Li Y."/>
            <person name="Li N."/>
            <person name="Wang J."/>
            <person name="Chen M."/>
            <person name="He Y."/>
            <person name="Tan F."/>
            <person name="Song X."/>
            <person name="Zheng Q."/>
            <person name="Huang R."/>
            <person name="Yang H."/>
            <person name="Du X."/>
            <person name="Chen L."/>
            <person name="Yang M."/>
            <person name="Gaffney P.M."/>
            <person name="Wang S."/>
            <person name="Luo L."/>
            <person name="She Z."/>
            <person name="Ming Y."/>
            <person name="Huang W."/>
            <person name="Zhang S."/>
            <person name="Huang B."/>
            <person name="Zhang Y."/>
            <person name="Qu T."/>
            <person name="Ni P."/>
            <person name="Miao G."/>
            <person name="Wang J."/>
            <person name="Wang Q."/>
            <person name="Steinberg C.E."/>
            <person name="Wang H."/>
            <person name="Li N."/>
            <person name="Qian L."/>
            <person name="Zhang G."/>
            <person name="Li Y."/>
            <person name="Yang H."/>
            <person name="Liu X."/>
            <person name="Wang J."/>
            <person name="Yin Y."/>
            <person name="Wang J."/>
        </authorList>
    </citation>
    <scope>NUCLEOTIDE SEQUENCE [LARGE SCALE GENOMIC DNA]</scope>
    <source>
        <strain evidence="2">05x7-T-G4-1.051#20</strain>
    </source>
</reference>
<protein>
    <submittedName>
        <fullName evidence="2">Uncharacterized protein</fullName>
    </submittedName>
</protein>
<dbReference type="EMBL" id="JH816470">
    <property type="protein sequence ID" value="EKC23736.1"/>
    <property type="molecule type" value="Genomic_DNA"/>
</dbReference>
<gene>
    <name evidence="2" type="ORF">CGI_10021892</name>
</gene>
<organism evidence="2">
    <name type="scientific">Magallana gigas</name>
    <name type="common">Pacific oyster</name>
    <name type="synonym">Crassostrea gigas</name>
    <dbReference type="NCBI Taxonomy" id="29159"/>
    <lineage>
        <taxon>Eukaryota</taxon>
        <taxon>Metazoa</taxon>
        <taxon>Spiralia</taxon>
        <taxon>Lophotrochozoa</taxon>
        <taxon>Mollusca</taxon>
        <taxon>Bivalvia</taxon>
        <taxon>Autobranchia</taxon>
        <taxon>Pteriomorphia</taxon>
        <taxon>Ostreida</taxon>
        <taxon>Ostreoidea</taxon>
        <taxon>Ostreidae</taxon>
        <taxon>Magallana</taxon>
    </lineage>
</organism>